<dbReference type="AlphaFoldDB" id="A0A4Y9F383"/>
<dbReference type="Proteomes" id="UP000297951">
    <property type="component" value="Unassembled WGS sequence"/>
</dbReference>
<accession>A0A4Y9F383</accession>
<comment type="caution">
    <text evidence="1">The sequence shown here is derived from an EMBL/GenBank/DDBJ whole genome shotgun (WGS) entry which is preliminary data.</text>
</comment>
<dbReference type="EMBL" id="SPQC01000032">
    <property type="protein sequence ID" value="TFU21450.1"/>
    <property type="molecule type" value="Genomic_DNA"/>
</dbReference>
<reference evidence="1 2" key="1">
    <citation type="submission" date="2019-03" db="EMBL/GenBank/DDBJ databases">
        <title>Diversity of the mouse oral microbiome.</title>
        <authorList>
            <person name="Joseph S."/>
            <person name="Aduse-Opoku J."/>
            <person name="Curtis M."/>
            <person name="Wade W."/>
            <person name="Hashim A."/>
        </authorList>
    </citation>
    <scope>NUCLEOTIDE SEQUENCE [LARGE SCALE GENOMIC DNA]</scope>
    <source>
        <strain evidence="2">irhom_31</strain>
    </source>
</reference>
<dbReference type="RefSeq" id="WP_135013215.1">
    <property type="nucleotide sequence ID" value="NZ_JADGLK010000032.1"/>
</dbReference>
<evidence type="ECO:0000313" key="1">
    <source>
        <dbReference type="EMBL" id="TFU21450.1"/>
    </source>
</evidence>
<protein>
    <submittedName>
        <fullName evidence="1">Uncharacterized protein</fullName>
    </submittedName>
</protein>
<sequence>MCDLDTPPVENTSPTLSVSIAQYLKLQDGSLIKLDMDRGLTSFWHGNPNTPGKWHQTADKAIQELLTIVKADVPNQVDFPWEEYVEAATQRGIDIDEVKLRALPYQVTFSDALMKVYGF</sequence>
<gene>
    <name evidence="1" type="ORF">E4U03_09015</name>
</gene>
<proteinExistence type="predicted"/>
<dbReference type="OrthoDB" id="4966101at2"/>
<organism evidence="1 2">
    <name type="scientific">Rothia nasimurium</name>
    <dbReference type="NCBI Taxonomy" id="85336"/>
    <lineage>
        <taxon>Bacteria</taxon>
        <taxon>Bacillati</taxon>
        <taxon>Actinomycetota</taxon>
        <taxon>Actinomycetes</taxon>
        <taxon>Micrococcales</taxon>
        <taxon>Micrococcaceae</taxon>
        <taxon>Rothia</taxon>
    </lineage>
</organism>
<name>A0A4Y9F383_9MICC</name>
<evidence type="ECO:0000313" key="2">
    <source>
        <dbReference type="Proteomes" id="UP000297951"/>
    </source>
</evidence>